<gene>
    <name evidence="1" type="primary">rqcH</name>
    <name evidence="3" type="ordered locus">Mthe_1534</name>
</gene>
<sequence>MKKAMSNVDVAAIVAELQTRIAGGFFGKAYQSSGDAIWLTIQAREGRLDIILEAGRRAHVTRKERVVGRTPPQFPAMLRSRLSGGRIVSVEQHDFDRVMEICVERSDGRYRLVVELFPKGNMLLLDDEMRIILPLRPMSFRDRKLIAGEQYVYHAGAEDPRSVSIERLEAILHSSDADLVRTLVRNLNMGGTYGEEVCLRAGVDKNTPATALSEEEIARVHSALRDVFDIREIRPQIVYRDGEPFDVIPFPLEVYKGLEARSFERFSDALDEFFVAEPEMPKLSALERRLELQRAAIDELRAKETQLASMGDFIYQRYSEIDSILKAIAGARERGLSYTDIWERIQSSGKSAVKSLDYSGEMIVEIDGVTLELNAGLTVPQNAGRYYERAKEAAKKAAGAEEALRRTEDLLQRGEERRRSPVLKRRHKPRWFERFRWFYSSDDFLVIGGRDADGNEEIYLKYLEKRDLALHTDYPGAPLTVIKTEGREVPERTVEEAAQFAVSYSNLWREGVASGDCYVVRGDQVTKTPEHGEFLRKGAFVVRGERRYLRDVPLGVALAIADGSLIGGPVSAVRSKSSEAIELEPGEYMPDDLAKMIYRQLLEICEDRRYLKAIASPDKIVAFLPPGGSRIRRFDVRKIGV</sequence>
<reference evidence="3 4" key="1">
    <citation type="submission" date="2006-10" db="EMBL/GenBank/DDBJ databases">
        <title>Complete sequence of Methanosaeta thermophila PT.</title>
        <authorList>
            <consortium name="US DOE Joint Genome Institute"/>
            <person name="Copeland A."/>
            <person name="Lucas S."/>
            <person name="Lapidus A."/>
            <person name="Barry K."/>
            <person name="Detter J.C."/>
            <person name="Glavina del Rio T."/>
            <person name="Hammon N."/>
            <person name="Israni S."/>
            <person name="Pitluck S."/>
            <person name="Chain P."/>
            <person name="Malfatti S."/>
            <person name="Shin M."/>
            <person name="Vergez L."/>
            <person name="Schmutz J."/>
            <person name="Larimer F."/>
            <person name="Land M."/>
            <person name="Hauser L."/>
            <person name="Kyrpides N."/>
            <person name="Kim E."/>
            <person name="Smith K.S."/>
            <person name="Ingram-Smith C."/>
            <person name="Richardson P."/>
        </authorList>
    </citation>
    <scope>NUCLEOTIDE SEQUENCE [LARGE SCALE GENOMIC DNA]</scope>
    <source>
        <strain evidence="4">DSM 6194 / JCM 14653 / NBRC 101360 / PT</strain>
    </source>
</reference>
<dbReference type="STRING" id="349307.Mthe_1534"/>
<dbReference type="GO" id="GO:1990112">
    <property type="term" value="C:RQC complex"/>
    <property type="evidence" value="ECO:0007669"/>
    <property type="project" value="TreeGrafter"/>
</dbReference>
<dbReference type="OrthoDB" id="10943at2157"/>
<dbReference type="Proteomes" id="UP000000674">
    <property type="component" value="Chromosome"/>
</dbReference>
<dbReference type="Gene3D" id="2.30.310.10">
    <property type="entry name" value="ibrinogen binding protein from staphylococcus aureus domain"/>
    <property type="match status" value="1"/>
</dbReference>
<keyword evidence="1" id="KW-0175">Coiled coil</keyword>
<evidence type="ECO:0000313" key="3">
    <source>
        <dbReference type="EMBL" id="ABK15306.1"/>
    </source>
</evidence>
<dbReference type="PANTHER" id="PTHR15239:SF6">
    <property type="entry name" value="RIBOSOME QUALITY CONTROL COMPLEX SUBUNIT NEMF"/>
    <property type="match status" value="1"/>
</dbReference>
<dbReference type="InterPro" id="IPR010979">
    <property type="entry name" value="Ribosomal_uS13-like_H2TH"/>
</dbReference>
<proteinExistence type="inferred from homology"/>
<dbReference type="SUPFAM" id="SSF46946">
    <property type="entry name" value="S13-like H2TH domain"/>
    <property type="match status" value="1"/>
</dbReference>
<keyword evidence="4" id="KW-1185">Reference proteome</keyword>
<comment type="function">
    <text evidence="1">Probably part of the ribosome quality control system (RQC). May mediate the addition of alanine residues (Ala tailing) to incompletely synthesized nascent chains from stalled ribosomes, leading to their degradation.</text>
</comment>
<dbReference type="Pfam" id="PF05833">
    <property type="entry name" value="NFACT_N"/>
    <property type="match status" value="1"/>
</dbReference>
<dbReference type="InterPro" id="IPR008532">
    <property type="entry name" value="NFACT_RNA-bd"/>
</dbReference>
<dbReference type="GO" id="GO:0000049">
    <property type="term" value="F:tRNA binding"/>
    <property type="evidence" value="ECO:0007669"/>
    <property type="project" value="UniProtKB-UniRule"/>
</dbReference>
<name>A0B9D2_METTP</name>
<dbReference type="KEGG" id="mtp:Mthe_1534"/>
<dbReference type="EMBL" id="CP000477">
    <property type="protein sequence ID" value="ABK15306.1"/>
    <property type="molecule type" value="Genomic_DNA"/>
</dbReference>
<protein>
    <recommendedName>
        <fullName evidence="1">Archaeal Rqc2 homolog aRqcH</fullName>
        <shortName evidence="1">aRqcH</shortName>
    </recommendedName>
</protein>
<evidence type="ECO:0000256" key="1">
    <source>
        <dbReference type="HAMAP-Rule" id="MF_00844"/>
    </source>
</evidence>
<evidence type="ECO:0000313" key="4">
    <source>
        <dbReference type="Proteomes" id="UP000000674"/>
    </source>
</evidence>
<dbReference type="HOGENOM" id="CLU_003612_2_1_2"/>
<keyword evidence="1" id="KW-0820">tRNA-binding</keyword>
<feature type="domain" description="NFACT RNA-binding" evidence="2">
    <location>
        <begin position="435"/>
        <end position="544"/>
    </location>
</feature>
<evidence type="ECO:0000259" key="2">
    <source>
        <dbReference type="Pfam" id="PF05670"/>
    </source>
</evidence>
<keyword evidence="1" id="KW-0648">Protein biosynthesis</keyword>
<dbReference type="InterPro" id="IPR043681">
    <property type="entry name" value="RqcH_archaeal"/>
</dbReference>
<accession>A0B9D2</accession>
<dbReference type="GO" id="GO:0043023">
    <property type="term" value="F:ribosomal large subunit binding"/>
    <property type="evidence" value="ECO:0007669"/>
    <property type="project" value="UniProtKB-UniRule"/>
</dbReference>
<dbReference type="GO" id="GO:0019843">
    <property type="term" value="F:rRNA binding"/>
    <property type="evidence" value="ECO:0007669"/>
    <property type="project" value="UniProtKB-UniRule"/>
</dbReference>
<dbReference type="AlphaFoldDB" id="A0B9D2"/>
<dbReference type="GO" id="GO:0072344">
    <property type="term" value="P:rescue of stalled ribosome"/>
    <property type="evidence" value="ECO:0007669"/>
    <property type="project" value="UniProtKB-UniRule"/>
</dbReference>
<keyword evidence="1" id="KW-0694">RNA-binding</keyword>
<dbReference type="RefSeq" id="WP_011696685.1">
    <property type="nucleotide sequence ID" value="NC_008553.1"/>
</dbReference>
<dbReference type="InterPro" id="IPR051608">
    <property type="entry name" value="RQC_Subunit_NEMF"/>
</dbReference>
<dbReference type="HAMAP" id="MF_00844_A">
    <property type="entry name" value="RqcH_A"/>
    <property type="match status" value="1"/>
</dbReference>
<keyword evidence="1" id="KW-0699">rRNA-binding</keyword>
<dbReference type="PANTHER" id="PTHR15239">
    <property type="entry name" value="NUCLEAR EXPORT MEDIATOR FACTOR NEMF"/>
    <property type="match status" value="1"/>
</dbReference>
<comment type="subunit">
    <text evidence="1">Associates with stalled 50S ribosomal subunits.</text>
</comment>
<feature type="coiled-coil region" evidence="1">
    <location>
        <begin position="390"/>
        <end position="417"/>
    </location>
</feature>
<organism evidence="3 4">
    <name type="scientific">Methanothrix thermoacetophila (strain DSM 6194 / JCM 14653 / NBRC 101360 / PT)</name>
    <name type="common">Methanosaeta thermophila</name>
    <dbReference type="NCBI Taxonomy" id="349307"/>
    <lineage>
        <taxon>Archaea</taxon>
        <taxon>Methanobacteriati</taxon>
        <taxon>Methanobacteriota</taxon>
        <taxon>Stenosarchaea group</taxon>
        <taxon>Methanomicrobia</taxon>
        <taxon>Methanotrichales</taxon>
        <taxon>Methanotrichaceae</taxon>
        <taxon>Methanothrix</taxon>
    </lineage>
</organism>
<dbReference type="NCBIfam" id="NF041120">
    <property type="entry name" value="RqcH_arch"/>
    <property type="match status" value="1"/>
</dbReference>
<comment type="similarity">
    <text evidence="1">Belongs to the NEMF family.</text>
</comment>
<dbReference type="Pfam" id="PF05670">
    <property type="entry name" value="NFACT-R_1"/>
    <property type="match status" value="1"/>
</dbReference>
<dbReference type="GeneID" id="4461721"/>